<dbReference type="CDD" id="cd00796">
    <property type="entry name" value="INT_Rci_Hp1_C"/>
    <property type="match status" value="1"/>
</dbReference>
<dbReference type="AlphaFoldDB" id="A0A5A7N9N6"/>
<keyword evidence="5" id="KW-1185">Reference proteome</keyword>
<feature type="domain" description="Tyr recombinase" evidence="3">
    <location>
        <begin position="40"/>
        <end position="217"/>
    </location>
</feature>
<gene>
    <name evidence="4" type="ORF">JCM17846_21760</name>
</gene>
<sequence>MSDGTLRRELGVLRAALNYEHKHGRLLRVPHVWLPSKPAGKDRWLERDEAARLLWASRHDSKARQYLPLFILIGLYTGARKGAILDMRWPQVDFARGVIDFNPPGRKRTDKGRSIIPIPRGLKWFLVKARERGSDLGYVISRNGKPLGDIKKGFAAAAIRAGLDEVTPHTLRHTAGTWLAQKGVDLFQIAGWLGHSHDRTSELYAHHHPDHFKAAREAMD</sequence>
<dbReference type="InterPro" id="IPR011010">
    <property type="entry name" value="DNA_brk_join_enz"/>
</dbReference>
<dbReference type="GO" id="GO:0006310">
    <property type="term" value="P:DNA recombination"/>
    <property type="evidence" value="ECO:0007669"/>
    <property type="project" value="UniProtKB-KW"/>
</dbReference>
<name>A0A5A7N9N6_9PROT</name>
<protein>
    <recommendedName>
        <fullName evidence="3">Tyr recombinase domain-containing protein</fullName>
    </recommendedName>
</protein>
<dbReference type="InterPro" id="IPR050090">
    <property type="entry name" value="Tyrosine_recombinase_XerCD"/>
</dbReference>
<dbReference type="InterPro" id="IPR002104">
    <property type="entry name" value="Integrase_catalytic"/>
</dbReference>
<dbReference type="Proteomes" id="UP000324996">
    <property type="component" value="Unassembled WGS sequence"/>
</dbReference>
<dbReference type="GO" id="GO:0015074">
    <property type="term" value="P:DNA integration"/>
    <property type="evidence" value="ECO:0007669"/>
    <property type="project" value="UniProtKB-KW"/>
</dbReference>
<evidence type="ECO:0000256" key="1">
    <source>
        <dbReference type="ARBA" id="ARBA00022908"/>
    </source>
</evidence>
<dbReference type="PROSITE" id="PS51898">
    <property type="entry name" value="TYR_RECOMBINASE"/>
    <property type="match status" value="1"/>
</dbReference>
<dbReference type="Gene3D" id="1.10.443.10">
    <property type="entry name" value="Intergrase catalytic core"/>
    <property type="match status" value="1"/>
</dbReference>
<organism evidence="4 5">
    <name type="scientific">Iodidimonas nitroreducens</name>
    <dbReference type="NCBI Taxonomy" id="1236968"/>
    <lineage>
        <taxon>Bacteria</taxon>
        <taxon>Pseudomonadati</taxon>
        <taxon>Pseudomonadota</taxon>
        <taxon>Alphaproteobacteria</taxon>
        <taxon>Iodidimonadales</taxon>
        <taxon>Iodidimonadaceae</taxon>
        <taxon>Iodidimonas</taxon>
    </lineage>
</organism>
<comment type="caution">
    <text evidence="4">The sequence shown here is derived from an EMBL/GenBank/DDBJ whole genome shotgun (WGS) entry which is preliminary data.</text>
</comment>
<keyword evidence="1" id="KW-0229">DNA integration</keyword>
<evidence type="ECO:0000313" key="5">
    <source>
        <dbReference type="Proteomes" id="UP000324996"/>
    </source>
</evidence>
<dbReference type="GO" id="GO:0003677">
    <property type="term" value="F:DNA binding"/>
    <property type="evidence" value="ECO:0007669"/>
    <property type="project" value="InterPro"/>
</dbReference>
<keyword evidence="2" id="KW-0233">DNA recombination</keyword>
<reference evidence="4 5" key="1">
    <citation type="submission" date="2019-09" db="EMBL/GenBank/DDBJ databases">
        <title>NBRP : Genome information of microbial organism related human and environment.</title>
        <authorList>
            <person name="Hattori M."/>
            <person name="Oshima K."/>
            <person name="Inaba H."/>
            <person name="Suda W."/>
            <person name="Sakamoto M."/>
            <person name="Iino T."/>
            <person name="Kitahara M."/>
            <person name="Oshida Y."/>
            <person name="Iida T."/>
            <person name="Kudo T."/>
            <person name="Itoh T."/>
            <person name="Ohkuma M."/>
        </authorList>
    </citation>
    <scope>NUCLEOTIDE SEQUENCE [LARGE SCALE GENOMIC DNA]</scope>
    <source>
        <strain evidence="4 5">Q-1</strain>
    </source>
</reference>
<dbReference type="SUPFAM" id="SSF56349">
    <property type="entry name" value="DNA breaking-rejoining enzymes"/>
    <property type="match status" value="1"/>
</dbReference>
<accession>A0A5A7N9N6</accession>
<evidence type="ECO:0000313" key="4">
    <source>
        <dbReference type="EMBL" id="GER04494.1"/>
    </source>
</evidence>
<proteinExistence type="predicted"/>
<dbReference type="PANTHER" id="PTHR30349">
    <property type="entry name" value="PHAGE INTEGRASE-RELATED"/>
    <property type="match status" value="1"/>
</dbReference>
<evidence type="ECO:0000256" key="2">
    <source>
        <dbReference type="ARBA" id="ARBA00023172"/>
    </source>
</evidence>
<dbReference type="PANTHER" id="PTHR30349:SF88">
    <property type="entry name" value="BLL1584 PROTEIN"/>
    <property type="match status" value="1"/>
</dbReference>
<dbReference type="Pfam" id="PF00589">
    <property type="entry name" value="Phage_integrase"/>
    <property type="match status" value="1"/>
</dbReference>
<dbReference type="InterPro" id="IPR013762">
    <property type="entry name" value="Integrase-like_cat_sf"/>
</dbReference>
<evidence type="ECO:0000259" key="3">
    <source>
        <dbReference type="PROSITE" id="PS51898"/>
    </source>
</evidence>
<dbReference type="EMBL" id="BKCN01000010">
    <property type="protein sequence ID" value="GER04494.1"/>
    <property type="molecule type" value="Genomic_DNA"/>
</dbReference>